<name>A0ABW5KUQ1_9FLAO</name>
<dbReference type="RefSeq" id="WP_376892718.1">
    <property type="nucleotide sequence ID" value="NZ_JBHULS010000002.1"/>
</dbReference>
<dbReference type="Proteomes" id="UP001597472">
    <property type="component" value="Unassembled WGS sequence"/>
</dbReference>
<reference evidence="2" key="1">
    <citation type="journal article" date="2019" name="Int. J. Syst. Evol. Microbiol.">
        <title>The Global Catalogue of Microorganisms (GCM) 10K type strain sequencing project: providing services to taxonomists for standard genome sequencing and annotation.</title>
        <authorList>
            <consortium name="The Broad Institute Genomics Platform"/>
            <consortium name="The Broad Institute Genome Sequencing Center for Infectious Disease"/>
            <person name="Wu L."/>
            <person name="Ma J."/>
        </authorList>
    </citation>
    <scope>NUCLEOTIDE SEQUENCE [LARGE SCALE GENOMIC DNA]</scope>
    <source>
        <strain evidence="2">KCTC 42587</strain>
    </source>
</reference>
<evidence type="ECO:0000313" key="2">
    <source>
        <dbReference type="Proteomes" id="UP001597472"/>
    </source>
</evidence>
<gene>
    <name evidence="1" type="ORF">ACFSQP_06850</name>
</gene>
<sequence length="61" mass="7148">MIKRFFSKIELKTVTQIIGSNLLSNLKDITQLTYKTGVFIKNRKLTTMYLKQETALIKRLL</sequence>
<dbReference type="EMBL" id="JBHULS010000002">
    <property type="protein sequence ID" value="MFD2551530.1"/>
    <property type="molecule type" value="Genomic_DNA"/>
</dbReference>
<keyword evidence="2" id="KW-1185">Reference proteome</keyword>
<proteinExistence type="predicted"/>
<protein>
    <recommendedName>
        <fullName evidence="3">HTH LytTR-type domain-containing protein</fullName>
    </recommendedName>
</protein>
<evidence type="ECO:0000313" key="1">
    <source>
        <dbReference type="EMBL" id="MFD2551530.1"/>
    </source>
</evidence>
<accession>A0ABW5KUQ1</accession>
<comment type="caution">
    <text evidence="1">The sequence shown here is derived from an EMBL/GenBank/DDBJ whole genome shotgun (WGS) entry which is preliminary data.</text>
</comment>
<organism evidence="1 2">
    <name type="scientific">Bizionia sediminis</name>
    <dbReference type="NCBI Taxonomy" id="1737064"/>
    <lineage>
        <taxon>Bacteria</taxon>
        <taxon>Pseudomonadati</taxon>
        <taxon>Bacteroidota</taxon>
        <taxon>Flavobacteriia</taxon>
        <taxon>Flavobacteriales</taxon>
        <taxon>Flavobacteriaceae</taxon>
        <taxon>Bizionia</taxon>
    </lineage>
</organism>
<evidence type="ECO:0008006" key="3">
    <source>
        <dbReference type="Google" id="ProtNLM"/>
    </source>
</evidence>